<dbReference type="AlphaFoldDB" id="A0A9W9PHX2"/>
<dbReference type="InterPro" id="IPR016130">
    <property type="entry name" value="Tyr_Pase_AS"/>
</dbReference>
<sequence>MTRDGFICRSGNLSSITSKGLETLRELHISTIISLTDSKEAEVLYANDPLYSGNLKGFKLLKFPLYQEDFDKKRLFAKYSRYALEGQIVIAQEYVAILRAGPAIIRNILLQILDNPGEVYIIHCSMGKDRTGIVFAILLSLAGVSKETVSEEYSLNEVALEPLLPKISALAQRIAPCSSSEIQGRRVAQEAIKSSKDAMLLTLQMVEAEFGGVIRYVKEICGLSAEDIELIQHHLIQKRR</sequence>
<dbReference type="Pfam" id="PF13350">
    <property type="entry name" value="Y_phosphatase3"/>
    <property type="match status" value="1"/>
</dbReference>
<organism evidence="2 3">
    <name type="scientific">Penicillium chermesinum</name>
    <dbReference type="NCBI Taxonomy" id="63820"/>
    <lineage>
        <taxon>Eukaryota</taxon>
        <taxon>Fungi</taxon>
        <taxon>Dikarya</taxon>
        <taxon>Ascomycota</taxon>
        <taxon>Pezizomycotina</taxon>
        <taxon>Eurotiomycetes</taxon>
        <taxon>Eurotiomycetidae</taxon>
        <taxon>Eurotiales</taxon>
        <taxon>Aspergillaceae</taxon>
        <taxon>Penicillium</taxon>
    </lineage>
</organism>
<evidence type="ECO:0000313" key="3">
    <source>
        <dbReference type="Proteomes" id="UP001150941"/>
    </source>
</evidence>
<dbReference type="PROSITE" id="PS50056">
    <property type="entry name" value="TYR_PHOSPHATASE_2"/>
    <property type="match status" value="1"/>
</dbReference>
<dbReference type="EMBL" id="JAPQKS010000002">
    <property type="protein sequence ID" value="KAJ5246467.1"/>
    <property type="molecule type" value="Genomic_DNA"/>
</dbReference>
<proteinExistence type="predicted"/>
<dbReference type="PANTHER" id="PTHR31126">
    <property type="entry name" value="TYROSINE-PROTEIN PHOSPHATASE"/>
    <property type="match status" value="1"/>
</dbReference>
<evidence type="ECO:0000313" key="2">
    <source>
        <dbReference type="EMBL" id="KAJ5246467.1"/>
    </source>
</evidence>
<dbReference type="InterPro" id="IPR026893">
    <property type="entry name" value="Tyr/Ser_Pase_IphP-type"/>
</dbReference>
<keyword evidence="3" id="KW-1185">Reference proteome</keyword>
<dbReference type="InterPro" id="IPR029021">
    <property type="entry name" value="Prot-tyrosine_phosphatase-like"/>
</dbReference>
<dbReference type="PROSITE" id="PS00383">
    <property type="entry name" value="TYR_PHOSPHATASE_1"/>
    <property type="match status" value="1"/>
</dbReference>
<protein>
    <submittedName>
        <fullName evidence="2">Protein-tyrosine phosphatase-like protein</fullName>
    </submittedName>
</protein>
<dbReference type="InterPro" id="IPR000387">
    <property type="entry name" value="Tyr_Pase_dom"/>
</dbReference>
<gene>
    <name evidence="2" type="ORF">N7468_001450</name>
</gene>
<dbReference type="RefSeq" id="XP_058333888.1">
    <property type="nucleotide sequence ID" value="XM_058470747.1"/>
</dbReference>
<feature type="domain" description="Tyrosine specific protein phosphatases" evidence="1">
    <location>
        <begin position="105"/>
        <end position="139"/>
    </location>
</feature>
<reference evidence="2" key="1">
    <citation type="submission" date="2022-11" db="EMBL/GenBank/DDBJ databases">
        <authorList>
            <person name="Petersen C."/>
        </authorList>
    </citation>
    <scope>NUCLEOTIDE SEQUENCE</scope>
    <source>
        <strain evidence="2">IBT 19713</strain>
    </source>
</reference>
<evidence type="ECO:0000259" key="1">
    <source>
        <dbReference type="PROSITE" id="PS50056"/>
    </source>
</evidence>
<accession>A0A9W9PHX2</accession>
<name>A0A9W9PHX2_9EURO</name>
<dbReference type="GO" id="GO:0004721">
    <property type="term" value="F:phosphoprotein phosphatase activity"/>
    <property type="evidence" value="ECO:0007669"/>
    <property type="project" value="InterPro"/>
</dbReference>
<dbReference type="SUPFAM" id="SSF52799">
    <property type="entry name" value="(Phosphotyrosine protein) phosphatases II"/>
    <property type="match status" value="1"/>
</dbReference>
<dbReference type="Gene3D" id="3.90.190.10">
    <property type="entry name" value="Protein tyrosine phosphatase superfamily"/>
    <property type="match status" value="1"/>
</dbReference>
<dbReference type="GeneID" id="83198050"/>
<dbReference type="PANTHER" id="PTHR31126:SF1">
    <property type="entry name" value="TYROSINE SPECIFIC PROTEIN PHOSPHATASES DOMAIN-CONTAINING PROTEIN"/>
    <property type="match status" value="1"/>
</dbReference>
<reference evidence="2" key="2">
    <citation type="journal article" date="2023" name="IMA Fungus">
        <title>Comparative genomic study of the Penicillium genus elucidates a diverse pangenome and 15 lateral gene transfer events.</title>
        <authorList>
            <person name="Petersen C."/>
            <person name="Sorensen T."/>
            <person name="Nielsen M.R."/>
            <person name="Sondergaard T.E."/>
            <person name="Sorensen J.L."/>
            <person name="Fitzpatrick D.A."/>
            <person name="Frisvad J.C."/>
            <person name="Nielsen K.L."/>
        </authorList>
    </citation>
    <scope>NUCLEOTIDE SEQUENCE</scope>
    <source>
        <strain evidence="2">IBT 19713</strain>
    </source>
</reference>
<dbReference type="Proteomes" id="UP001150941">
    <property type="component" value="Unassembled WGS sequence"/>
</dbReference>
<dbReference type="OrthoDB" id="449382at2759"/>
<comment type="caution">
    <text evidence="2">The sequence shown here is derived from an EMBL/GenBank/DDBJ whole genome shotgun (WGS) entry which is preliminary data.</text>
</comment>